<evidence type="ECO:0000313" key="2">
    <source>
        <dbReference type="Proteomes" id="UP000315343"/>
    </source>
</evidence>
<dbReference type="InterPro" id="IPR027417">
    <property type="entry name" value="P-loop_NTPase"/>
</dbReference>
<evidence type="ECO:0008006" key="3">
    <source>
        <dbReference type="Google" id="ProtNLM"/>
    </source>
</evidence>
<dbReference type="RefSeq" id="WP_040581934.1">
    <property type="nucleotide sequence ID" value="NZ_DAMBUX010000030.1"/>
</dbReference>
<evidence type="ECO:0000313" key="1">
    <source>
        <dbReference type="EMBL" id="TWH82641.1"/>
    </source>
</evidence>
<gene>
    <name evidence="1" type="ORF">LY60_00945</name>
</gene>
<sequence length="224" mass="25671">MHDKRLVIVIGHYGSGKTEFSVNYAVKLKEHYDNVSIADLDIVNPYFRSREKREFFEKIGIKVYDSSIRNTAVDIPALPAEMTGVIMNQNEKSVIDVGGDPVGARVLARYAEQIKNVEYDMFYVINGNRPETRTAEDTVKLLRLIEQTSGLKVTGLINNTHLLKDTTVEDVEFGHELTKKVSWETDIPIRYEAALKETALKITNKEILEKIFPINLYMREDWMS</sequence>
<protein>
    <recommendedName>
        <fullName evidence="3">ATP-binding protein</fullName>
    </recommendedName>
</protein>
<accession>A0A562JHP1</accession>
<name>A0A562JHP1_9FIRM</name>
<dbReference type="EMBL" id="VLKH01000002">
    <property type="protein sequence ID" value="TWH82641.1"/>
    <property type="molecule type" value="Genomic_DNA"/>
</dbReference>
<dbReference type="OrthoDB" id="9779501at2"/>
<dbReference type="SUPFAM" id="SSF52540">
    <property type="entry name" value="P-loop containing nucleoside triphosphate hydrolases"/>
    <property type="match status" value="1"/>
</dbReference>
<organism evidence="1 2">
    <name type="scientific">Sedimentibacter saalensis</name>
    <dbReference type="NCBI Taxonomy" id="130788"/>
    <lineage>
        <taxon>Bacteria</taxon>
        <taxon>Bacillati</taxon>
        <taxon>Bacillota</taxon>
        <taxon>Tissierellia</taxon>
        <taxon>Sedimentibacter</taxon>
    </lineage>
</organism>
<proteinExistence type="predicted"/>
<dbReference type="AlphaFoldDB" id="A0A562JHP1"/>
<keyword evidence="2" id="KW-1185">Reference proteome</keyword>
<dbReference type="Gene3D" id="3.40.50.300">
    <property type="entry name" value="P-loop containing nucleotide triphosphate hydrolases"/>
    <property type="match status" value="1"/>
</dbReference>
<reference evidence="1 2" key="1">
    <citation type="submission" date="2019-07" db="EMBL/GenBank/DDBJ databases">
        <title>Genomic Encyclopedia of Type Strains, Phase I: the one thousand microbial genomes (KMG-I) project.</title>
        <authorList>
            <person name="Kyrpides N."/>
        </authorList>
    </citation>
    <scope>NUCLEOTIDE SEQUENCE [LARGE SCALE GENOMIC DNA]</scope>
    <source>
        <strain evidence="1 2">DSM 13558</strain>
    </source>
</reference>
<comment type="caution">
    <text evidence="1">The sequence shown here is derived from an EMBL/GenBank/DDBJ whole genome shotgun (WGS) entry which is preliminary data.</text>
</comment>
<dbReference type="Proteomes" id="UP000315343">
    <property type="component" value="Unassembled WGS sequence"/>
</dbReference>